<dbReference type="InterPro" id="IPR002401">
    <property type="entry name" value="Cyt_P450_E_grp-I"/>
</dbReference>
<accession>A0ABQ9F6R8</accession>
<dbReference type="EMBL" id="JARBDR010000496">
    <property type="protein sequence ID" value="KAJ8311577.1"/>
    <property type="molecule type" value="Genomic_DNA"/>
</dbReference>
<dbReference type="SUPFAM" id="SSF48264">
    <property type="entry name" value="Cytochrome P450"/>
    <property type="match status" value="1"/>
</dbReference>
<keyword evidence="5" id="KW-0408">Iron</keyword>
<evidence type="ECO:0000256" key="3">
    <source>
        <dbReference type="ARBA" id="ARBA00022723"/>
    </source>
</evidence>
<comment type="similarity">
    <text evidence="1">Belongs to the cytochrome P450 family.</text>
</comment>
<keyword evidence="7" id="KW-1185">Reference proteome</keyword>
<dbReference type="PRINTS" id="PR00463">
    <property type="entry name" value="EP450I"/>
</dbReference>
<evidence type="ECO:0000313" key="7">
    <source>
        <dbReference type="Proteomes" id="UP001217089"/>
    </source>
</evidence>
<dbReference type="InterPro" id="IPR001128">
    <property type="entry name" value="Cyt_P450"/>
</dbReference>
<dbReference type="Pfam" id="PF00067">
    <property type="entry name" value="p450"/>
    <property type="match status" value="2"/>
</dbReference>
<dbReference type="Proteomes" id="UP001217089">
    <property type="component" value="Unassembled WGS sequence"/>
</dbReference>
<name>A0ABQ9F6R8_TEGGR</name>
<protein>
    <recommendedName>
        <fullName evidence="8">Cytochrome P450</fullName>
    </recommendedName>
</protein>
<sequence length="307" mass="35130">MYLLSCSVVDRFTLDAFAYSGFNYKVNSLKDENALLFQFMKAFNHSAAADNPIAGLASNLTPFLQIFDRRHKELHEQHLEKVRLVIKEERAKIAEGKGIEGNLLHQLISRSFNDRDEKGVLIQRYLNDEDIVGHLNALIGGGLGTTNAALAFEDPDVDAVRNMEYLDMVLEETLRLTPVAPGTARMCTDDCEINGVHFKKDMFVRIMCVTLYDDEEYFPHPDKFIPERFLKNESSKRNPFTFLPYGQGPRMCPGIKYAHLLVKIALVKILQRYRIDRCSKTIDPLPTALRPMLVPKDGVYVQLKRRF</sequence>
<dbReference type="Gene3D" id="1.10.630.10">
    <property type="entry name" value="Cytochrome P450"/>
    <property type="match status" value="2"/>
</dbReference>
<evidence type="ECO:0000256" key="1">
    <source>
        <dbReference type="ARBA" id="ARBA00010617"/>
    </source>
</evidence>
<dbReference type="PANTHER" id="PTHR24302:SF15">
    <property type="entry name" value="FATTY-ACID PEROXYGENASE"/>
    <property type="match status" value="1"/>
</dbReference>
<gene>
    <name evidence="6" type="ORF">KUTeg_010932</name>
</gene>
<proteinExistence type="inferred from homology"/>
<keyword evidence="4" id="KW-0560">Oxidoreductase</keyword>
<evidence type="ECO:0000256" key="2">
    <source>
        <dbReference type="ARBA" id="ARBA00022617"/>
    </source>
</evidence>
<evidence type="ECO:0000313" key="6">
    <source>
        <dbReference type="EMBL" id="KAJ8311577.1"/>
    </source>
</evidence>
<evidence type="ECO:0008006" key="8">
    <source>
        <dbReference type="Google" id="ProtNLM"/>
    </source>
</evidence>
<keyword evidence="2" id="KW-0349">Heme</keyword>
<organism evidence="6 7">
    <name type="scientific">Tegillarca granosa</name>
    <name type="common">Malaysian cockle</name>
    <name type="synonym">Anadara granosa</name>
    <dbReference type="NCBI Taxonomy" id="220873"/>
    <lineage>
        <taxon>Eukaryota</taxon>
        <taxon>Metazoa</taxon>
        <taxon>Spiralia</taxon>
        <taxon>Lophotrochozoa</taxon>
        <taxon>Mollusca</taxon>
        <taxon>Bivalvia</taxon>
        <taxon>Autobranchia</taxon>
        <taxon>Pteriomorphia</taxon>
        <taxon>Arcoida</taxon>
        <taxon>Arcoidea</taxon>
        <taxon>Arcidae</taxon>
        <taxon>Tegillarca</taxon>
    </lineage>
</organism>
<dbReference type="InterPro" id="IPR050705">
    <property type="entry name" value="Cytochrome_P450_3A"/>
</dbReference>
<dbReference type="PANTHER" id="PTHR24302">
    <property type="entry name" value="CYTOCHROME P450 FAMILY 3"/>
    <property type="match status" value="1"/>
</dbReference>
<evidence type="ECO:0000256" key="5">
    <source>
        <dbReference type="ARBA" id="ARBA00023004"/>
    </source>
</evidence>
<keyword evidence="3" id="KW-0479">Metal-binding</keyword>
<dbReference type="InterPro" id="IPR036396">
    <property type="entry name" value="Cyt_P450_sf"/>
</dbReference>
<evidence type="ECO:0000256" key="4">
    <source>
        <dbReference type="ARBA" id="ARBA00023002"/>
    </source>
</evidence>
<reference evidence="6 7" key="1">
    <citation type="submission" date="2022-12" db="EMBL/GenBank/DDBJ databases">
        <title>Chromosome-level genome of Tegillarca granosa.</title>
        <authorList>
            <person name="Kim J."/>
        </authorList>
    </citation>
    <scope>NUCLEOTIDE SEQUENCE [LARGE SCALE GENOMIC DNA]</scope>
    <source>
        <strain evidence="6">Teg-2019</strain>
        <tissue evidence="6">Adductor muscle</tissue>
    </source>
</reference>
<comment type="caution">
    <text evidence="6">The sequence shown here is derived from an EMBL/GenBank/DDBJ whole genome shotgun (WGS) entry which is preliminary data.</text>
</comment>